<dbReference type="EMBL" id="LAOA01000124">
    <property type="protein sequence ID" value="KJV71974.1"/>
    <property type="molecule type" value="Genomic_DNA"/>
</dbReference>
<dbReference type="Proteomes" id="UP000033671">
    <property type="component" value="Unassembled WGS sequence"/>
</dbReference>
<sequence length="546" mass="64016">MQCMRRIFSTNVCKSITNNSVNNTIIFYKFVGNFPPEEWKWLTDADGKALGKTEKQLLAVIVRQLQVYNNKNIEEIQENYNFFTELLGVRQPRVRQCLSKLQKAGFIKYENRTITKGKYKLNHILCIKLVRNFQQVSNFEKEKTVTQTEKIFPLYPKKISGPYIDIIINDRSRFIEDKLVENDQNKNEDQQQNLKFKYTESDDFIEIELVGNEKEDQHQQQNLNFYELSDFSNKKPSNKDYEQNSELATPAITKNLEVEKNECCPKRKRLADYYPLTQEDAVILQRMSSRIFDIYFINQLLLKLSNKYPNRHFVNKIAVLNYMAKALANELLTTDQANSGNFRFNDVGRFKEQYLANVESGTDRSMKAQLKHKIAGSFEAAMAYQILTSCDFVAAVKNKYYIKLLKNITLTECDRSKILQAVQDVYGYEIQELQVTPFEQLKTVSQKQINEEEYLLNLSKQLGSNSTWYKVRESLIKRYGQAIDKSWFSPLKVANEDNVNKKIFIKAKTEFEDSYIRENYLKDLEPAFKAQGFSFELVKFSNFNKI</sequence>
<dbReference type="InterPro" id="IPR038454">
    <property type="entry name" value="DnaA_N_sf"/>
</dbReference>
<gene>
    <name evidence="3" type="ORF">OTSTA716_2095</name>
    <name evidence="2" type="ORF">OTSTA716_2798</name>
</gene>
<evidence type="ECO:0000313" key="3">
    <source>
        <dbReference type="EMBL" id="KJV71974.1"/>
    </source>
</evidence>
<feature type="domain" description="DnaA N-terminal" evidence="1">
    <location>
        <begin position="465"/>
        <end position="529"/>
    </location>
</feature>
<protein>
    <submittedName>
        <fullName evidence="3">DnaA N-terminal domain protein</fullName>
    </submittedName>
</protein>
<reference evidence="3 4" key="1">
    <citation type="submission" date="2015-01" db="EMBL/GenBank/DDBJ databases">
        <title>Genome Sequencing of Rickettsiales.</title>
        <authorList>
            <person name="Daugherty S.C."/>
            <person name="Su Q."/>
            <person name="Abolude K."/>
            <person name="Beier-Sexton M."/>
            <person name="Carlyon J.A."/>
            <person name="Carter R."/>
            <person name="Day N.P."/>
            <person name="Dumler S.J."/>
            <person name="Dyachenko V."/>
            <person name="Godinez A."/>
            <person name="Kurtti T.J."/>
            <person name="Lichay M."/>
            <person name="Mullins K.E."/>
            <person name="Ott S."/>
            <person name="Pappas-Brown V."/>
            <person name="Paris D.H."/>
            <person name="Patel P."/>
            <person name="Richards A.L."/>
            <person name="Sadzewicz L."/>
            <person name="Sears K."/>
            <person name="Seidman D."/>
            <person name="Sengamalay N."/>
            <person name="Stenos J."/>
            <person name="Tallon L.J."/>
            <person name="Vincent G."/>
            <person name="Fraser C.M."/>
            <person name="Munderloh U."/>
            <person name="Dunning-Hotopp J.C."/>
        </authorList>
    </citation>
    <scope>NUCLEOTIDE SEQUENCE [LARGE SCALE GENOMIC DNA]</scope>
    <source>
        <strain evidence="3 4">TA716</strain>
    </source>
</reference>
<name>A0A0F3NYJ8_ORITS</name>
<proteinExistence type="predicted"/>
<comment type="caution">
    <text evidence="3">The sequence shown here is derived from an EMBL/GenBank/DDBJ whole genome shotgun (WGS) entry which is preliminary data.</text>
</comment>
<dbReference type="Gene3D" id="3.30.300.180">
    <property type="match status" value="1"/>
</dbReference>
<dbReference type="Pfam" id="PF11638">
    <property type="entry name" value="DnaA_N"/>
    <property type="match status" value="1"/>
</dbReference>
<dbReference type="EMBL" id="LAOA01000224">
    <property type="protein sequence ID" value="KJV69782.1"/>
    <property type="molecule type" value="Genomic_DNA"/>
</dbReference>
<dbReference type="InterPro" id="IPR024633">
    <property type="entry name" value="DnaA_N_dom"/>
</dbReference>
<organism evidence="3 4">
    <name type="scientific">Orientia tsutsugamushi str. TA716</name>
    <dbReference type="NCBI Taxonomy" id="1359175"/>
    <lineage>
        <taxon>Bacteria</taxon>
        <taxon>Pseudomonadati</taxon>
        <taxon>Pseudomonadota</taxon>
        <taxon>Alphaproteobacteria</taxon>
        <taxon>Rickettsiales</taxon>
        <taxon>Rickettsiaceae</taxon>
        <taxon>Rickettsieae</taxon>
        <taxon>Orientia</taxon>
    </lineage>
</organism>
<evidence type="ECO:0000313" key="4">
    <source>
        <dbReference type="Proteomes" id="UP000033671"/>
    </source>
</evidence>
<dbReference type="AlphaFoldDB" id="A0A0F3NYJ8"/>
<evidence type="ECO:0000313" key="2">
    <source>
        <dbReference type="EMBL" id="KJV69782.1"/>
    </source>
</evidence>
<evidence type="ECO:0000259" key="1">
    <source>
        <dbReference type="Pfam" id="PF11638"/>
    </source>
</evidence>
<dbReference type="PATRIC" id="fig|1359175.3.peg.1566"/>
<accession>A0A0F3NYJ8</accession>